<sequence>MIAQSFLLLFLALSGITRISGSVLGDHEDVEYLDDAHDLALKPSNPNSHAEKFKNHDASCARGDWACQKACRRQFKAQTGKCRLPNERDTCFGMQISYNYTVEEENFDRFPHEFEVLKRFPRCWNSIAPLICATMYRPCSTRSFFTTGMAQAAKIEVWEVFQKGFCIKAKEDCSHIKELGYWPVFLDCEDEVNADGSIRSGGRGLFKEGLDCKMPYPSLERLPKAGQCIWPLVNSTSLEYESFIDGCHLPCRSPLVKQASLGVYATSVVVVSFVLLVIAFYAAIWIRIITLIYKRSLAVFALCNYLFCVGSYYFILFVTAFTAEHTCLDDGRIRSVVLNFFCVASAFLKHYFLWTSFAWISVFLAIVAAPALIEKLRKKRPNADWREVLLYAVYLPGFWVLIAQQALNLTDVDGATGSCGIGLRSYPDFLIFVIIPILVIALPALILAVMALFRNRGFNPARRLRQEFRQQLLTMEQGSEVELGDPMELPQKYICCVAMFLFLALAMMTAVRVVTMDVTVETEKEEVMRSLTCSLNETFTKADAIWSKHPSYQWDNADVMARRREMLGRTASSPHCEVQPKYDNHLFIHFLIHVFFPAMPLLVVLVFLLNSTSREKLGYPDFYSTRDGFLRRLWRALPGQREKTPSDIRAMEMDEIVTQGNRISPPNQRISPELAQSIGHVSRASSKPGSSADPSGIDPVTETTEIGYIAREEQTMLLREPRDTDVLLEIPPKHIPAGKLIDETTDMETTDSEMPQAEVNRRFGSTEQLKSAARMEESGFETEPVTSNGNSSARIKSSEAHERFQNDLERREILESSSDGEGAMTSVSQRPENIPLPAIPEQNEAQNAAPLYVPVTHLLNELGQFVPVSGTFDARTGVIFNLQLPAPILAPQEMKVGEEDDEDVSEDADLQSDEEEEDLQSEDESHPEDAHPSDNPTDPMCIILSENFEVESKIDDKKCVLNPYYLARFLANHEDILGTPKNITPMRHFDHPRRDDPDDENLVRSTSGYLWEFGPQHVALYFPDDYAYYSEFTEDDLEDEFGDMTTKVANQVDKCKDRRDRYEAFFDLMLAYGLVRRYYPEKPTLTVEAYYGLLNDEAAEFNEQYTDMFPLHPSVFRRVPSDENLEDPNQPGEQPQPPHQEPQQRIQDPNQPSTSGLTREQINAAAERQDAEERARNDRERPPGRSGRAASLFSPGRPGHSTSRQAPEPILQVNLDVVEGPEDIPVERRVETAAERMNRLFDLEDDWEAFVVSPDQPLVDRRLYEGIALGAFEGEPEEEENPLKPYQEAPEDVWEDPSLRESRQLDQRFEFFQNERERRNYFAQVPTIEQVQVRNPNWSREKCEAVVRFLNDPEGIQMLMWQVGEQQTSSSAVFNLGENIRIAMERVGMRVSDGLLEELTEWYRDQFGDNGAGAALPAVPEADVENEDEEETSEDEEQRDDTDEGVASNSSNSLDHVPDPH</sequence>
<evidence type="ECO:0008006" key="6">
    <source>
        <dbReference type="Google" id="ProtNLM"/>
    </source>
</evidence>
<feature type="region of interest" description="Disordered" evidence="1">
    <location>
        <begin position="679"/>
        <end position="701"/>
    </location>
</feature>
<dbReference type="EMBL" id="AZBU02000012">
    <property type="protein sequence ID" value="TKR59839.1"/>
    <property type="molecule type" value="Genomic_DNA"/>
</dbReference>
<feature type="compositionally biased region" description="Basic and acidic residues" evidence="1">
    <location>
        <begin position="1167"/>
        <end position="1183"/>
    </location>
</feature>
<evidence type="ECO:0000256" key="1">
    <source>
        <dbReference type="SAM" id="MobiDB-lite"/>
    </source>
</evidence>
<gene>
    <name evidence="4" type="ORF">L596_029454</name>
</gene>
<feature type="transmembrane region" description="Helical" evidence="2">
    <location>
        <begin position="351"/>
        <end position="373"/>
    </location>
</feature>
<feature type="chain" id="PRO_5020287402" description="G-protein coupled receptors family 2 profile 2 domain-containing protein" evidence="3">
    <location>
        <begin position="22"/>
        <end position="1461"/>
    </location>
</feature>
<reference evidence="4 5" key="1">
    <citation type="journal article" date="2015" name="Genome Biol.">
        <title>Comparative genomics of Steinernema reveals deeply conserved gene regulatory networks.</title>
        <authorList>
            <person name="Dillman A.R."/>
            <person name="Macchietto M."/>
            <person name="Porter C.F."/>
            <person name="Rogers A."/>
            <person name="Williams B."/>
            <person name="Antoshechkin I."/>
            <person name="Lee M.M."/>
            <person name="Goodwin Z."/>
            <person name="Lu X."/>
            <person name="Lewis E.E."/>
            <person name="Goodrich-Blair H."/>
            <person name="Stock S.P."/>
            <person name="Adams B.J."/>
            <person name="Sternberg P.W."/>
            <person name="Mortazavi A."/>
        </authorList>
    </citation>
    <scope>NUCLEOTIDE SEQUENCE [LARGE SCALE GENOMIC DNA]</scope>
    <source>
        <strain evidence="4 5">ALL</strain>
    </source>
</reference>
<evidence type="ECO:0000256" key="3">
    <source>
        <dbReference type="SAM" id="SignalP"/>
    </source>
</evidence>
<evidence type="ECO:0000256" key="2">
    <source>
        <dbReference type="SAM" id="Phobius"/>
    </source>
</evidence>
<name>A0A4U5LUP8_STECR</name>
<feature type="transmembrane region" description="Helical" evidence="2">
    <location>
        <begin position="388"/>
        <end position="409"/>
    </location>
</feature>
<feature type="compositionally biased region" description="Polar residues" evidence="1">
    <location>
        <begin position="1145"/>
        <end position="1161"/>
    </location>
</feature>
<keyword evidence="2" id="KW-0812">Transmembrane</keyword>
<feature type="transmembrane region" description="Helical" evidence="2">
    <location>
        <begin position="429"/>
        <end position="453"/>
    </location>
</feature>
<dbReference type="Gene3D" id="1.10.2000.10">
    <property type="entry name" value="Frizzled cysteine-rich domain"/>
    <property type="match status" value="1"/>
</dbReference>
<keyword evidence="2" id="KW-1133">Transmembrane helix</keyword>
<evidence type="ECO:0000313" key="4">
    <source>
        <dbReference type="EMBL" id="TKR59839.1"/>
    </source>
</evidence>
<feature type="transmembrane region" description="Helical" evidence="2">
    <location>
        <begin position="297"/>
        <end position="321"/>
    </location>
</feature>
<feature type="region of interest" description="Disordered" evidence="1">
    <location>
        <begin position="1119"/>
        <end position="1210"/>
    </location>
</feature>
<feature type="compositionally biased region" description="Polar residues" evidence="1">
    <location>
        <begin position="683"/>
        <end position="693"/>
    </location>
</feature>
<feature type="region of interest" description="Disordered" evidence="1">
    <location>
        <begin position="776"/>
        <end position="837"/>
    </location>
</feature>
<dbReference type="Proteomes" id="UP000298663">
    <property type="component" value="Unassembled WGS sequence"/>
</dbReference>
<dbReference type="InterPro" id="IPR036790">
    <property type="entry name" value="Frizzled_dom_sf"/>
</dbReference>
<feature type="region of interest" description="Disordered" evidence="1">
    <location>
        <begin position="1410"/>
        <end position="1461"/>
    </location>
</feature>
<feature type="compositionally biased region" description="Basic and acidic residues" evidence="1">
    <location>
        <begin position="923"/>
        <end position="932"/>
    </location>
</feature>
<feature type="transmembrane region" description="Helical" evidence="2">
    <location>
        <begin position="587"/>
        <end position="609"/>
    </location>
</feature>
<evidence type="ECO:0000313" key="5">
    <source>
        <dbReference type="Proteomes" id="UP000298663"/>
    </source>
</evidence>
<keyword evidence="3" id="KW-0732">Signal</keyword>
<feature type="signal peptide" evidence="3">
    <location>
        <begin position="1"/>
        <end position="21"/>
    </location>
</feature>
<feature type="compositionally biased region" description="Acidic residues" evidence="1">
    <location>
        <begin position="898"/>
        <end position="922"/>
    </location>
</feature>
<proteinExistence type="predicted"/>
<accession>A0A4U5LUP8</accession>
<feature type="compositionally biased region" description="Polar residues" evidence="1">
    <location>
        <begin position="784"/>
        <end position="795"/>
    </location>
</feature>
<reference evidence="4 5" key="2">
    <citation type="journal article" date="2019" name="G3 (Bethesda)">
        <title>Hybrid Assembly of the Genome of the Entomopathogenic Nematode Steinernema carpocapsae Identifies the X-Chromosome.</title>
        <authorList>
            <person name="Serra L."/>
            <person name="Macchietto M."/>
            <person name="Macias-Munoz A."/>
            <person name="McGill C.J."/>
            <person name="Rodriguez I.M."/>
            <person name="Rodriguez B."/>
            <person name="Murad R."/>
            <person name="Mortazavi A."/>
        </authorList>
    </citation>
    <scope>NUCLEOTIDE SEQUENCE [LARGE SCALE GENOMIC DNA]</scope>
    <source>
        <strain evidence="4 5">ALL</strain>
    </source>
</reference>
<keyword evidence="5" id="KW-1185">Reference proteome</keyword>
<comment type="caution">
    <text evidence="4">The sequence shown here is derived from an EMBL/GenBank/DDBJ whole genome shotgun (WGS) entry which is preliminary data.</text>
</comment>
<feature type="transmembrane region" description="Helical" evidence="2">
    <location>
        <begin position="261"/>
        <end position="285"/>
    </location>
</feature>
<feature type="compositionally biased region" description="Polar residues" evidence="1">
    <location>
        <begin position="815"/>
        <end position="831"/>
    </location>
</feature>
<feature type="region of interest" description="Disordered" evidence="1">
    <location>
        <begin position="896"/>
        <end position="939"/>
    </location>
</feature>
<feature type="compositionally biased region" description="Basic and acidic residues" evidence="1">
    <location>
        <begin position="796"/>
        <end position="814"/>
    </location>
</feature>
<dbReference type="Gene3D" id="1.20.1070.10">
    <property type="entry name" value="Rhodopsin 7-helix transmembrane proteins"/>
    <property type="match status" value="1"/>
</dbReference>
<organism evidence="4 5">
    <name type="scientific">Steinernema carpocapsae</name>
    <name type="common">Entomopathogenic nematode</name>
    <dbReference type="NCBI Taxonomy" id="34508"/>
    <lineage>
        <taxon>Eukaryota</taxon>
        <taxon>Metazoa</taxon>
        <taxon>Ecdysozoa</taxon>
        <taxon>Nematoda</taxon>
        <taxon>Chromadorea</taxon>
        <taxon>Rhabditida</taxon>
        <taxon>Tylenchina</taxon>
        <taxon>Panagrolaimomorpha</taxon>
        <taxon>Strongyloidoidea</taxon>
        <taxon>Steinernematidae</taxon>
        <taxon>Steinernema</taxon>
    </lineage>
</organism>
<keyword evidence="2" id="KW-0472">Membrane</keyword>
<protein>
    <recommendedName>
        <fullName evidence="6">G-protein coupled receptors family 2 profile 2 domain-containing protein</fullName>
    </recommendedName>
</protein>
<feature type="compositionally biased region" description="Acidic residues" evidence="1">
    <location>
        <begin position="1422"/>
        <end position="1444"/>
    </location>
</feature>
<dbReference type="OrthoDB" id="5825023at2759"/>
<dbReference type="STRING" id="34508.A0A4U5LUP8"/>